<accession>A0A921YVG8</accession>
<dbReference type="SUPFAM" id="SSF57501">
    <property type="entry name" value="Cystine-knot cytokines"/>
    <property type="match status" value="1"/>
</dbReference>
<evidence type="ECO:0000256" key="1">
    <source>
        <dbReference type="SAM" id="SignalP"/>
    </source>
</evidence>
<keyword evidence="1" id="KW-0732">Signal</keyword>
<comment type="caution">
    <text evidence="3">The sequence shown here is derived from an EMBL/GenBank/DDBJ whole genome shotgun (WGS) entry which is preliminary data.</text>
</comment>
<dbReference type="InterPro" id="IPR032104">
    <property type="entry name" value="Spaetzle"/>
</dbReference>
<gene>
    <name evidence="3" type="ORF">O3G_MSEX004093</name>
</gene>
<evidence type="ECO:0000313" key="3">
    <source>
        <dbReference type="EMBL" id="KAG6445810.1"/>
    </source>
</evidence>
<sequence length="178" mass="20732">MSQLNFALIATLLAAFSCKAHPTIESEMPAECSGQYMCHVKSQYYPEEAIEELLKNFDVLYEEETTVKERDGEDYEFNEPCDADRNMFPIYEIIDENDDLRYVVQSESKFKQIIRTEVCKHTKPSRRYIPNVSEEHNLTCEHKYIDYMFLVLSPNQTYFETARMKGGVPVCCSCQMGN</sequence>
<dbReference type="Proteomes" id="UP000791440">
    <property type="component" value="Unassembled WGS sequence"/>
</dbReference>
<reference evidence="3" key="2">
    <citation type="submission" date="2020-12" db="EMBL/GenBank/DDBJ databases">
        <authorList>
            <person name="Kanost M."/>
        </authorList>
    </citation>
    <scope>NUCLEOTIDE SEQUENCE</scope>
</reference>
<organism evidence="3 4">
    <name type="scientific">Manduca sexta</name>
    <name type="common">Tobacco hawkmoth</name>
    <name type="synonym">Tobacco hornworm</name>
    <dbReference type="NCBI Taxonomy" id="7130"/>
    <lineage>
        <taxon>Eukaryota</taxon>
        <taxon>Metazoa</taxon>
        <taxon>Ecdysozoa</taxon>
        <taxon>Arthropoda</taxon>
        <taxon>Hexapoda</taxon>
        <taxon>Insecta</taxon>
        <taxon>Pterygota</taxon>
        <taxon>Neoptera</taxon>
        <taxon>Endopterygota</taxon>
        <taxon>Lepidoptera</taxon>
        <taxon>Glossata</taxon>
        <taxon>Ditrysia</taxon>
        <taxon>Bombycoidea</taxon>
        <taxon>Sphingidae</taxon>
        <taxon>Sphinginae</taxon>
        <taxon>Sphingini</taxon>
        <taxon>Manduca</taxon>
    </lineage>
</organism>
<dbReference type="OrthoDB" id="7422779at2759"/>
<evidence type="ECO:0000259" key="2">
    <source>
        <dbReference type="Pfam" id="PF16077"/>
    </source>
</evidence>
<feature type="domain" description="Spaetzle" evidence="2">
    <location>
        <begin position="81"/>
        <end position="176"/>
    </location>
</feature>
<feature type="chain" id="PRO_5037726236" description="Spaetzle domain-containing protein" evidence="1">
    <location>
        <begin position="21"/>
        <end position="178"/>
    </location>
</feature>
<protein>
    <recommendedName>
        <fullName evidence="2">Spaetzle domain-containing protein</fullName>
    </recommendedName>
</protein>
<dbReference type="Gene3D" id="2.10.90.10">
    <property type="entry name" value="Cystine-knot cytokines"/>
    <property type="match status" value="1"/>
</dbReference>
<dbReference type="EMBL" id="JH668325">
    <property type="protein sequence ID" value="KAG6445810.1"/>
    <property type="molecule type" value="Genomic_DNA"/>
</dbReference>
<reference evidence="3" key="1">
    <citation type="journal article" date="2016" name="Insect Biochem. Mol. Biol.">
        <title>Multifaceted biological insights from a draft genome sequence of the tobacco hornworm moth, Manduca sexta.</title>
        <authorList>
            <person name="Kanost M.R."/>
            <person name="Arrese E.L."/>
            <person name="Cao X."/>
            <person name="Chen Y.R."/>
            <person name="Chellapilla S."/>
            <person name="Goldsmith M.R."/>
            <person name="Grosse-Wilde E."/>
            <person name="Heckel D.G."/>
            <person name="Herndon N."/>
            <person name="Jiang H."/>
            <person name="Papanicolaou A."/>
            <person name="Qu J."/>
            <person name="Soulages J.L."/>
            <person name="Vogel H."/>
            <person name="Walters J."/>
            <person name="Waterhouse R.M."/>
            <person name="Ahn S.J."/>
            <person name="Almeida F.C."/>
            <person name="An C."/>
            <person name="Aqrawi P."/>
            <person name="Bretschneider A."/>
            <person name="Bryant W.B."/>
            <person name="Bucks S."/>
            <person name="Chao H."/>
            <person name="Chevignon G."/>
            <person name="Christen J.M."/>
            <person name="Clarke D.F."/>
            <person name="Dittmer N.T."/>
            <person name="Ferguson L.C.F."/>
            <person name="Garavelou S."/>
            <person name="Gordon K.H.J."/>
            <person name="Gunaratna R.T."/>
            <person name="Han Y."/>
            <person name="Hauser F."/>
            <person name="He Y."/>
            <person name="Heidel-Fischer H."/>
            <person name="Hirsh A."/>
            <person name="Hu Y."/>
            <person name="Jiang H."/>
            <person name="Kalra D."/>
            <person name="Klinner C."/>
            <person name="Konig C."/>
            <person name="Kovar C."/>
            <person name="Kroll A.R."/>
            <person name="Kuwar S.S."/>
            <person name="Lee S.L."/>
            <person name="Lehman R."/>
            <person name="Li K."/>
            <person name="Li Z."/>
            <person name="Liang H."/>
            <person name="Lovelace S."/>
            <person name="Lu Z."/>
            <person name="Mansfield J.H."/>
            <person name="McCulloch K.J."/>
            <person name="Mathew T."/>
            <person name="Morton B."/>
            <person name="Muzny D.M."/>
            <person name="Neunemann D."/>
            <person name="Ongeri F."/>
            <person name="Pauchet Y."/>
            <person name="Pu L.L."/>
            <person name="Pyrousis I."/>
            <person name="Rao X.J."/>
            <person name="Redding A."/>
            <person name="Roesel C."/>
            <person name="Sanchez-Gracia A."/>
            <person name="Schaack S."/>
            <person name="Shukla A."/>
            <person name="Tetreau G."/>
            <person name="Wang Y."/>
            <person name="Xiong G.H."/>
            <person name="Traut W."/>
            <person name="Walsh T.K."/>
            <person name="Worley K.C."/>
            <person name="Wu D."/>
            <person name="Wu W."/>
            <person name="Wu Y.Q."/>
            <person name="Zhang X."/>
            <person name="Zou Z."/>
            <person name="Zucker H."/>
            <person name="Briscoe A.D."/>
            <person name="Burmester T."/>
            <person name="Clem R.J."/>
            <person name="Feyereisen R."/>
            <person name="Grimmelikhuijzen C.J.P."/>
            <person name="Hamodrakas S.J."/>
            <person name="Hansson B.S."/>
            <person name="Huguet E."/>
            <person name="Jermiin L.S."/>
            <person name="Lan Q."/>
            <person name="Lehman H.K."/>
            <person name="Lorenzen M."/>
            <person name="Merzendorfer H."/>
            <person name="Michalopoulos I."/>
            <person name="Morton D.B."/>
            <person name="Muthukrishnan S."/>
            <person name="Oakeshott J.G."/>
            <person name="Palmer W."/>
            <person name="Park Y."/>
            <person name="Passarelli A.L."/>
            <person name="Rozas J."/>
            <person name="Schwartz L.M."/>
            <person name="Smith W."/>
            <person name="Southgate A."/>
            <person name="Vilcinskas A."/>
            <person name="Vogt R."/>
            <person name="Wang P."/>
            <person name="Werren J."/>
            <person name="Yu X.Q."/>
            <person name="Zhou J.J."/>
            <person name="Brown S.J."/>
            <person name="Scherer S.E."/>
            <person name="Richards S."/>
            <person name="Blissard G.W."/>
        </authorList>
    </citation>
    <scope>NUCLEOTIDE SEQUENCE</scope>
</reference>
<dbReference type="AlphaFoldDB" id="A0A921YVG8"/>
<dbReference type="InterPro" id="IPR029034">
    <property type="entry name" value="Cystine-knot_cytokine"/>
</dbReference>
<evidence type="ECO:0000313" key="4">
    <source>
        <dbReference type="Proteomes" id="UP000791440"/>
    </source>
</evidence>
<feature type="signal peptide" evidence="1">
    <location>
        <begin position="1"/>
        <end position="20"/>
    </location>
</feature>
<proteinExistence type="predicted"/>
<keyword evidence="4" id="KW-1185">Reference proteome</keyword>
<name>A0A921YVG8_MANSE</name>
<dbReference type="Pfam" id="PF16077">
    <property type="entry name" value="Spaetzle"/>
    <property type="match status" value="1"/>
</dbReference>